<keyword evidence="4 13" id="KW-0812">Transmembrane</keyword>
<evidence type="ECO:0000256" key="13">
    <source>
        <dbReference type="SAM" id="Phobius"/>
    </source>
</evidence>
<dbReference type="GO" id="GO:0016020">
    <property type="term" value="C:membrane"/>
    <property type="evidence" value="ECO:0007669"/>
    <property type="project" value="UniProtKB-SubCell"/>
</dbReference>
<dbReference type="AlphaFoldDB" id="A0A438G7D5"/>
<evidence type="ECO:0000256" key="4">
    <source>
        <dbReference type="ARBA" id="ARBA00022692"/>
    </source>
</evidence>
<evidence type="ECO:0000256" key="1">
    <source>
        <dbReference type="ARBA" id="ARBA00004479"/>
    </source>
</evidence>
<dbReference type="FunFam" id="1.10.510.10:FF:000590">
    <property type="entry name" value="PR5-like receptor kinase"/>
    <property type="match status" value="1"/>
</dbReference>
<dbReference type="Gene3D" id="1.10.510.10">
    <property type="entry name" value="Transferase(Phosphotransferase) domain 1"/>
    <property type="match status" value="1"/>
</dbReference>
<feature type="chain" id="PRO_5019411798" evidence="14">
    <location>
        <begin position="33"/>
        <end position="728"/>
    </location>
</feature>
<dbReference type="InterPro" id="IPR045874">
    <property type="entry name" value="LRK10/LRL21-25-like"/>
</dbReference>
<evidence type="ECO:0000256" key="6">
    <source>
        <dbReference type="ARBA" id="ARBA00022741"/>
    </source>
</evidence>
<dbReference type="PROSITE" id="PS00107">
    <property type="entry name" value="PROTEIN_KINASE_ATP"/>
    <property type="match status" value="1"/>
</dbReference>
<feature type="transmembrane region" description="Helical" evidence="13">
    <location>
        <begin position="348"/>
        <end position="371"/>
    </location>
</feature>
<keyword evidence="9 13" id="KW-1133">Transmembrane helix</keyword>
<keyword evidence="2" id="KW-0723">Serine/threonine-protein kinase</keyword>
<dbReference type="CDD" id="cd14066">
    <property type="entry name" value="STKc_IRAK"/>
    <property type="match status" value="1"/>
</dbReference>
<dbReference type="EMBL" id="QGNW01000548">
    <property type="protein sequence ID" value="RVW68130.1"/>
    <property type="molecule type" value="Genomic_DNA"/>
</dbReference>
<dbReference type="Pfam" id="PF13947">
    <property type="entry name" value="GUB_WAK_bind"/>
    <property type="match status" value="1"/>
</dbReference>
<organism evidence="16 17">
    <name type="scientific">Vitis vinifera</name>
    <name type="common">Grape</name>
    <dbReference type="NCBI Taxonomy" id="29760"/>
    <lineage>
        <taxon>Eukaryota</taxon>
        <taxon>Viridiplantae</taxon>
        <taxon>Streptophyta</taxon>
        <taxon>Embryophyta</taxon>
        <taxon>Tracheophyta</taxon>
        <taxon>Spermatophyta</taxon>
        <taxon>Magnoliopsida</taxon>
        <taxon>eudicotyledons</taxon>
        <taxon>Gunneridae</taxon>
        <taxon>Pentapetalae</taxon>
        <taxon>rosids</taxon>
        <taxon>Vitales</taxon>
        <taxon>Vitaceae</taxon>
        <taxon>Viteae</taxon>
        <taxon>Vitis</taxon>
    </lineage>
</organism>
<evidence type="ECO:0000256" key="14">
    <source>
        <dbReference type="SAM" id="SignalP"/>
    </source>
</evidence>
<feature type="binding site" evidence="12">
    <location>
        <position position="437"/>
    </location>
    <ligand>
        <name>ATP</name>
        <dbReference type="ChEBI" id="CHEBI:30616"/>
    </ligand>
</feature>
<keyword evidence="7 16" id="KW-0418">Kinase</keyword>
<dbReference type="InterPro" id="IPR011009">
    <property type="entry name" value="Kinase-like_dom_sf"/>
</dbReference>
<dbReference type="Pfam" id="PF00069">
    <property type="entry name" value="Pkinase"/>
    <property type="match status" value="1"/>
</dbReference>
<evidence type="ECO:0000256" key="7">
    <source>
        <dbReference type="ARBA" id="ARBA00022777"/>
    </source>
</evidence>
<dbReference type="Proteomes" id="UP000288805">
    <property type="component" value="Unassembled WGS sequence"/>
</dbReference>
<evidence type="ECO:0000313" key="17">
    <source>
        <dbReference type="Proteomes" id="UP000288805"/>
    </source>
</evidence>
<comment type="caution">
    <text evidence="16">The sequence shown here is derived from an EMBL/GenBank/DDBJ whole genome shotgun (WGS) entry which is preliminary data.</text>
</comment>
<dbReference type="FunFam" id="3.30.200.20:FF:000178">
    <property type="entry name" value="serine/threonine-protein kinase PBS1-like"/>
    <property type="match status" value="1"/>
</dbReference>
<dbReference type="GO" id="GO:0030247">
    <property type="term" value="F:polysaccharide binding"/>
    <property type="evidence" value="ECO:0007669"/>
    <property type="project" value="InterPro"/>
</dbReference>
<evidence type="ECO:0000256" key="10">
    <source>
        <dbReference type="ARBA" id="ARBA00023136"/>
    </source>
</evidence>
<protein>
    <submittedName>
        <fullName evidence="16">Rust resistance kinase Lr10</fullName>
    </submittedName>
</protein>
<dbReference type="GO" id="GO:0004674">
    <property type="term" value="F:protein serine/threonine kinase activity"/>
    <property type="evidence" value="ECO:0007669"/>
    <property type="project" value="UniProtKB-KW"/>
</dbReference>
<dbReference type="SUPFAM" id="SSF56112">
    <property type="entry name" value="Protein kinase-like (PK-like)"/>
    <property type="match status" value="1"/>
</dbReference>
<dbReference type="GO" id="GO:0005524">
    <property type="term" value="F:ATP binding"/>
    <property type="evidence" value="ECO:0007669"/>
    <property type="project" value="UniProtKB-UniRule"/>
</dbReference>
<keyword evidence="5 14" id="KW-0732">Signal</keyword>
<dbReference type="PANTHER" id="PTHR27009">
    <property type="entry name" value="RUST RESISTANCE KINASE LR10-RELATED"/>
    <property type="match status" value="1"/>
</dbReference>
<evidence type="ECO:0000256" key="12">
    <source>
        <dbReference type="PROSITE-ProRule" id="PRU10141"/>
    </source>
</evidence>
<accession>A0A438G7D5</accession>
<reference evidence="16 17" key="1">
    <citation type="journal article" date="2018" name="PLoS Genet.">
        <title>Population sequencing reveals clonal diversity and ancestral inbreeding in the grapevine cultivar Chardonnay.</title>
        <authorList>
            <person name="Roach M.J."/>
            <person name="Johnson D.L."/>
            <person name="Bohlmann J."/>
            <person name="van Vuuren H.J."/>
            <person name="Jones S.J."/>
            <person name="Pretorius I.S."/>
            <person name="Schmidt S.A."/>
            <person name="Borneman A.R."/>
        </authorList>
    </citation>
    <scope>NUCLEOTIDE SEQUENCE [LARGE SCALE GENOMIC DNA]</scope>
    <source>
        <strain evidence="17">cv. Chardonnay</strain>
        <tissue evidence="16">Leaf</tissue>
    </source>
</reference>
<feature type="signal peptide" evidence="14">
    <location>
        <begin position="1"/>
        <end position="32"/>
    </location>
</feature>
<name>A0A438G7D5_VITVI</name>
<comment type="subcellular location">
    <subcellularLocation>
        <location evidence="1">Membrane</location>
        <topology evidence="1">Single-pass type I membrane protein</topology>
    </subcellularLocation>
</comment>
<gene>
    <name evidence="16" type="primary">LRK10_143</name>
    <name evidence="16" type="ORF">CK203_062984</name>
</gene>
<keyword evidence="11" id="KW-0325">Glycoprotein</keyword>
<evidence type="ECO:0000259" key="15">
    <source>
        <dbReference type="PROSITE" id="PS50011"/>
    </source>
</evidence>
<evidence type="ECO:0000256" key="9">
    <source>
        <dbReference type="ARBA" id="ARBA00022989"/>
    </source>
</evidence>
<keyword evidence="8 12" id="KW-0067">ATP-binding</keyword>
<evidence type="ECO:0000256" key="8">
    <source>
        <dbReference type="ARBA" id="ARBA00022840"/>
    </source>
</evidence>
<sequence length="728" mass="82323">MMEKESKVVGVGLIILLHVWFLSICVTTETKACRSSSCGDIQISDPFRLEGDSTGCGDPEYELACKNNRTILNGKYYVKEINYNNNTIRVVVPGIEKGNCISTPLYSLTSDEIIQYYFDGLNTIVLMNCTRPISDQNYIPITPCNTSTNGSSPSSPSYTYALVGNSKRVSDLPYSCTFGTTVVTGKLQAVSEPPIRSMSDVQQSLLMGVELSFFRFRCSECAKGQDCYLNFSDNTIQCFTWHTRKYWLKFLKDDILVPVVSFFSKTFGPVHFFKAPLRSKVALTSLNYYLNQNGAFYNSRTVVIGKALLVPSITFHEPGFFKRLDLITQCMDDHKSFPKIFCVFHVDLLVIIITGGRTMIGISCLLGYLIYKFRRRHLSANDNIEEFLRTHQNLQPIRYSYSHLKKMTNNFKNKLGQGGFASVYKGKLRSGRIVAVKMLTMSKAKEQDFINEVATIGRIHHVNVVRLVGFCVEKSQWALIYDFMSNGSLDKFIFFDGEKSAPLSWDRLYKIALGVGRGIEYLHQGCDKKILHFDIKPHDILLDENFTPKVLDFGLAKLYSTDESVVCLTAAQGTLGYIAPELFYKKIGGVSYKADVYSFGMLLMEIVGKQRHVSVHEENLNEIFFPSWIHDKIKQGEDIEIGDAKEDDMKYMKKMVIVALWCVQMKPTDRPSMSKALEMLEGEVELLQMPPKPTLYSHEMLAEDRENSPIGVPFSSCNGNITISPDGR</sequence>
<keyword evidence="3" id="KW-0808">Transferase</keyword>
<dbReference type="InterPro" id="IPR017441">
    <property type="entry name" value="Protein_kinase_ATP_BS"/>
</dbReference>
<evidence type="ECO:0000256" key="5">
    <source>
        <dbReference type="ARBA" id="ARBA00022729"/>
    </source>
</evidence>
<dbReference type="InterPro" id="IPR025287">
    <property type="entry name" value="WAK_GUB"/>
</dbReference>
<feature type="domain" description="Protein kinase" evidence="15">
    <location>
        <begin position="409"/>
        <end position="701"/>
    </location>
</feature>
<evidence type="ECO:0000256" key="11">
    <source>
        <dbReference type="ARBA" id="ARBA00023180"/>
    </source>
</evidence>
<dbReference type="PROSITE" id="PS50011">
    <property type="entry name" value="PROTEIN_KINASE_DOM"/>
    <property type="match status" value="1"/>
</dbReference>
<evidence type="ECO:0000313" key="16">
    <source>
        <dbReference type="EMBL" id="RVW68130.1"/>
    </source>
</evidence>
<dbReference type="InterPro" id="IPR000719">
    <property type="entry name" value="Prot_kinase_dom"/>
</dbReference>
<keyword evidence="10 13" id="KW-0472">Membrane</keyword>
<proteinExistence type="predicted"/>
<evidence type="ECO:0000256" key="2">
    <source>
        <dbReference type="ARBA" id="ARBA00022527"/>
    </source>
</evidence>
<evidence type="ECO:0000256" key="3">
    <source>
        <dbReference type="ARBA" id="ARBA00022679"/>
    </source>
</evidence>
<dbReference type="Gene3D" id="3.30.200.20">
    <property type="entry name" value="Phosphorylase Kinase, domain 1"/>
    <property type="match status" value="1"/>
</dbReference>
<keyword evidence="6 12" id="KW-0547">Nucleotide-binding</keyword>